<protein>
    <submittedName>
        <fullName evidence="1">Uncharacterized protein</fullName>
    </submittedName>
</protein>
<sequence length="73" mass="7746">MLEAMNELGIRSEHECFDIGHVGSLAALIDMDVLRAPLHVDCVMGVTGGIPATARNLAAMVAQAREILGMVRS</sequence>
<reference evidence="1" key="1">
    <citation type="submission" date="2020-02" db="EMBL/GenBank/DDBJ databases">
        <authorList>
            <person name="Meier V. D."/>
        </authorList>
    </citation>
    <scope>NUCLEOTIDE SEQUENCE</scope>
    <source>
        <strain evidence="1">AVDCRST_MAG67</strain>
    </source>
</reference>
<dbReference type="Pfam" id="PF05853">
    <property type="entry name" value="BKACE"/>
    <property type="match status" value="1"/>
</dbReference>
<dbReference type="Gene3D" id="3.20.20.70">
    <property type="entry name" value="Aldolase class I"/>
    <property type="match status" value="1"/>
</dbReference>
<proteinExistence type="predicted"/>
<dbReference type="EMBL" id="CADCVQ010000051">
    <property type="protein sequence ID" value="CAA9483799.1"/>
    <property type="molecule type" value="Genomic_DNA"/>
</dbReference>
<dbReference type="AlphaFoldDB" id="A0A6J4RXI2"/>
<organism evidence="1">
    <name type="scientific">uncultured Solirubrobacteraceae bacterium</name>
    <dbReference type="NCBI Taxonomy" id="1162706"/>
    <lineage>
        <taxon>Bacteria</taxon>
        <taxon>Bacillati</taxon>
        <taxon>Actinomycetota</taxon>
        <taxon>Thermoleophilia</taxon>
        <taxon>Solirubrobacterales</taxon>
        <taxon>Solirubrobacteraceae</taxon>
        <taxon>environmental samples</taxon>
    </lineage>
</organism>
<dbReference type="InterPro" id="IPR013785">
    <property type="entry name" value="Aldolase_TIM"/>
</dbReference>
<dbReference type="GO" id="GO:0043720">
    <property type="term" value="F:3-keto-5-aminohexanoate cleavage activity"/>
    <property type="evidence" value="ECO:0007669"/>
    <property type="project" value="InterPro"/>
</dbReference>
<gene>
    <name evidence="1" type="ORF">AVDCRST_MAG67-980</name>
</gene>
<name>A0A6J4RXI2_9ACTN</name>
<accession>A0A6J4RXI2</accession>
<evidence type="ECO:0000313" key="1">
    <source>
        <dbReference type="EMBL" id="CAA9483799.1"/>
    </source>
</evidence>
<dbReference type="InterPro" id="IPR008567">
    <property type="entry name" value="BKACE"/>
</dbReference>